<evidence type="ECO:0000256" key="1">
    <source>
        <dbReference type="ARBA" id="ARBA00022714"/>
    </source>
</evidence>
<organism evidence="9 10">
    <name type="scientific">Candidatus Accumulibacter appositus</name>
    <dbReference type="NCBI Taxonomy" id="1454003"/>
    <lineage>
        <taxon>Bacteria</taxon>
        <taxon>Pseudomonadati</taxon>
        <taxon>Pseudomonadota</taxon>
        <taxon>Betaproteobacteria</taxon>
        <taxon>Candidatus Accumulibacter</taxon>
    </lineage>
</organism>
<gene>
    <name evidence="9" type="primary">nasE</name>
    <name evidence="9" type="ORF">AW10_02292</name>
</gene>
<dbReference type="PANTHER" id="PTHR21496:SF23">
    <property type="entry name" value="3-PHENYLPROPIONATE_CINNAMIC ACID DIOXYGENASE FERREDOXIN SUBUNIT"/>
    <property type="match status" value="1"/>
</dbReference>
<dbReference type="PANTHER" id="PTHR21496">
    <property type="entry name" value="FERREDOXIN-RELATED"/>
    <property type="match status" value="1"/>
</dbReference>
<dbReference type="CDD" id="cd03530">
    <property type="entry name" value="Rieske_NirD_small_Bacillus"/>
    <property type="match status" value="1"/>
</dbReference>
<keyword evidence="4" id="KW-0408">Iron</keyword>
<dbReference type="GO" id="GO:0046872">
    <property type="term" value="F:metal ion binding"/>
    <property type="evidence" value="ECO:0007669"/>
    <property type="project" value="UniProtKB-KW"/>
</dbReference>
<keyword evidence="2" id="KW-0479">Metal-binding</keyword>
<keyword evidence="5" id="KW-0411">Iron-sulfur</keyword>
<dbReference type="SUPFAM" id="SSF50022">
    <property type="entry name" value="ISP domain"/>
    <property type="match status" value="1"/>
</dbReference>
<dbReference type="EC" id="1.7.1.4" evidence="9"/>
<proteinExistence type="predicted"/>
<dbReference type="PROSITE" id="PS51296">
    <property type="entry name" value="RIESKE"/>
    <property type="match status" value="1"/>
</dbReference>
<dbReference type="InterPro" id="IPR036922">
    <property type="entry name" value="Rieske_2Fe-2S_sf"/>
</dbReference>
<evidence type="ECO:0000256" key="2">
    <source>
        <dbReference type="ARBA" id="ARBA00022723"/>
    </source>
</evidence>
<dbReference type="InterPro" id="IPR017941">
    <property type="entry name" value="Rieske_2Fe-2S"/>
</dbReference>
<dbReference type="EMBL" id="JEMX01000052">
    <property type="protein sequence ID" value="EXI79559.1"/>
    <property type="molecule type" value="Genomic_DNA"/>
</dbReference>
<feature type="domain" description="Rieske" evidence="8">
    <location>
        <begin position="46"/>
        <end position="121"/>
    </location>
</feature>
<evidence type="ECO:0000256" key="6">
    <source>
        <dbReference type="ARBA" id="ARBA00023063"/>
    </source>
</evidence>
<dbReference type="Proteomes" id="UP000021816">
    <property type="component" value="Unassembled WGS sequence"/>
</dbReference>
<dbReference type="GO" id="GO:0051537">
    <property type="term" value="F:2 iron, 2 sulfur cluster binding"/>
    <property type="evidence" value="ECO:0007669"/>
    <property type="project" value="UniProtKB-KW"/>
</dbReference>
<dbReference type="AlphaFoldDB" id="A0A011QL14"/>
<evidence type="ECO:0000256" key="4">
    <source>
        <dbReference type="ARBA" id="ARBA00023004"/>
    </source>
</evidence>
<keyword evidence="3 9" id="KW-0560">Oxidoreductase</keyword>
<feature type="region of interest" description="Disordered" evidence="7">
    <location>
        <begin position="18"/>
        <end position="49"/>
    </location>
</feature>
<evidence type="ECO:0000259" key="8">
    <source>
        <dbReference type="PROSITE" id="PS51296"/>
    </source>
</evidence>
<protein>
    <submittedName>
        <fullName evidence="9">Assimilatory nitrite reductase [NAD(P)H] small subunit</fullName>
        <ecNumber evidence="9">1.7.1.4</ecNumber>
    </submittedName>
</protein>
<dbReference type="NCBIfam" id="TIGR02378">
    <property type="entry name" value="nirD_assim_sml"/>
    <property type="match status" value="1"/>
</dbReference>
<dbReference type="GO" id="GO:0008942">
    <property type="term" value="F:nitrite reductase [NAD(P)H] activity"/>
    <property type="evidence" value="ECO:0007669"/>
    <property type="project" value="UniProtKB-EC"/>
</dbReference>
<keyword evidence="6" id="KW-0534">Nitrate assimilation</keyword>
<evidence type="ECO:0000256" key="5">
    <source>
        <dbReference type="ARBA" id="ARBA00023014"/>
    </source>
</evidence>
<sequence length="123" mass="13165">MPEWKSICHIDDIPRLGSRVVRPKNGGSGEPGTGGDNADRGEGGEGGDIALFRTSSDEVFALRDRCPHKGGPLSQGMVHGNQVTCPLHGWKLRLDSGEAVAPDQGCARRYPVRIESGTVFLEI</sequence>
<dbReference type="STRING" id="1454003.AW10_02292"/>
<dbReference type="InterPro" id="IPR012748">
    <property type="entry name" value="Rieske-like_NirD"/>
</dbReference>
<evidence type="ECO:0000256" key="3">
    <source>
        <dbReference type="ARBA" id="ARBA00023002"/>
    </source>
</evidence>
<dbReference type="GO" id="GO:0042128">
    <property type="term" value="P:nitrate assimilation"/>
    <property type="evidence" value="ECO:0007669"/>
    <property type="project" value="UniProtKB-KW"/>
</dbReference>
<dbReference type="Pfam" id="PF00355">
    <property type="entry name" value="Rieske"/>
    <property type="match status" value="1"/>
</dbReference>
<dbReference type="Gene3D" id="2.102.10.10">
    <property type="entry name" value="Rieske [2Fe-2S] iron-sulphur domain"/>
    <property type="match status" value="1"/>
</dbReference>
<reference evidence="9 10" key="1">
    <citation type="submission" date="2014-02" db="EMBL/GenBank/DDBJ databases">
        <title>Expanding our view of genomic diversity in Candidatus Accumulibacter clades.</title>
        <authorList>
            <person name="Skennerton C.T."/>
            <person name="Barr J.J."/>
            <person name="Slater F.R."/>
            <person name="Bond P.L."/>
            <person name="Tyson G.W."/>
        </authorList>
    </citation>
    <scope>NUCLEOTIDE SEQUENCE [LARGE SCALE GENOMIC DNA]</scope>
    <source>
        <strain evidence="10">BA-92</strain>
    </source>
</reference>
<keyword evidence="1" id="KW-0001">2Fe-2S</keyword>
<feature type="compositionally biased region" description="Gly residues" evidence="7">
    <location>
        <begin position="26"/>
        <end position="35"/>
    </location>
</feature>
<evidence type="ECO:0000313" key="10">
    <source>
        <dbReference type="Proteomes" id="UP000021816"/>
    </source>
</evidence>
<name>A0A011QL14_9PROT</name>
<evidence type="ECO:0000256" key="7">
    <source>
        <dbReference type="SAM" id="MobiDB-lite"/>
    </source>
</evidence>
<accession>A0A011QL14</accession>
<dbReference type="PATRIC" id="fig|1454003.3.peg.2339"/>
<comment type="caution">
    <text evidence="9">The sequence shown here is derived from an EMBL/GenBank/DDBJ whole genome shotgun (WGS) entry which is preliminary data.</text>
</comment>
<evidence type="ECO:0000313" key="9">
    <source>
        <dbReference type="EMBL" id="EXI79559.1"/>
    </source>
</evidence>